<feature type="non-terminal residue" evidence="1">
    <location>
        <position position="1"/>
    </location>
</feature>
<sequence>VYLRDRNNVSKFLNDDTSNFIKEKIINIHIGDAPKLLQLTGPELMSLMDMIYPTVNSFNRNRNGKYTTPTMGYYGKYEAFRNCFRLKYSDQEIYDIYKQFKETNNSNIINAWDQYIKNLCCWYNRNELYKRVTGNDININSMYNQCLANYLIYNPNIIENININPELIYNSDNPNLLFSKYKEKFLGNANIRDGFNGILYPNQYIIYNILGYKLNPNNNMDALPIDSVSAINITLENLNLMKNIEYITLYNAMHTLHPYYLYQTLDYMLHNNLNKYIDIVDQLLKSSYSDYLENFIYITSAIYPRIVILLHKFINKIGNDDDIILLKNILNGI</sequence>
<evidence type="ECO:0000313" key="2">
    <source>
        <dbReference type="Proteomes" id="UP000236316"/>
    </source>
</evidence>
<dbReference type="KEGG" id="vg:35382451"/>
<accession>A0A2I2L3B8</accession>
<evidence type="ECO:0000313" key="1">
    <source>
        <dbReference type="EMBL" id="SNW61969.1"/>
    </source>
</evidence>
<reference evidence="1" key="1">
    <citation type="submission" date="2017-08" db="EMBL/GenBank/DDBJ databases">
        <authorList>
            <consortium name="Urmite Genomes"/>
        </authorList>
    </citation>
    <scope>NUCLEOTIDE SEQUENCE [LARGE SCALE GENOMIC DNA]</scope>
    <source>
        <strain evidence="1">IHUMI-LCC2</strain>
    </source>
</reference>
<name>A0A2I2L3B8_9VIRU</name>
<protein>
    <submittedName>
        <fullName evidence="1">Uncharacterized protein</fullName>
    </submittedName>
</protein>
<gene>
    <name evidence="1" type="ORF">ORPV_65</name>
</gene>
<organism evidence="1">
    <name type="scientific">Orpheovirus IHUMI-LCC2</name>
    <dbReference type="NCBI Taxonomy" id="2023057"/>
    <lineage>
        <taxon>Viruses</taxon>
        <taxon>Varidnaviria</taxon>
        <taxon>Bamfordvirae</taxon>
        <taxon>Nucleocytoviricota</taxon>
        <taxon>Megaviricetes</taxon>
        <taxon>Pimascovirales</taxon>
        <taxon>Ocovirineae</taxon>
        <taxon>Orpheoviridae</taxon>
        <taxon>Alphaorpheovirus</taxon>
        <taxon>Alphaorpheovirus massiliense</taxon>
    </lineage>
</organism>
<proteinExistence type="predicted"/>
<dbReference type="EMBL" id="LT906555">
    <property type="protein sequence ID" value="SNW61969.1"/>
    <property type="molecule type" value="Genomic_DNA"/>
</dbReference>
<dbReference type="GeneID" id="35382451"/>
<dbReference type="RefSeq" id="YP_009448271.1">
    <property type="nucleotide sequence ID" value="NC_036594.1"/>
</dbReference>
<keyword evidence="2" id="KW-1185">Reference proteome</keyword>
<dbReference type="Proteomes" id="UP000236316">
    <property type="component" value="Segment"/>
</dbReference>